<dbReference type="InterPro" id="IPR004147">
    <property type="entry name" value="ABC1_dom"/>
</dbReference>
<feature type="domain" description="ABC1 atypical kinase-like" evidence="2">
    <location>
        <begin position="164"/>
        <end position="307"/>
    </location>
</feature>
<dbReference type="InterPro" id="IPR011009">
    <property type="entry name" value="Kinase-like_dom_sf"/>
</dbReference>
<gene>
    <name evidence="3" type="ORF">Taro_031776</name>
</gene>
<evidence type="ECO:0000259" key="2">
    <source>
        <dbReference type="Pfam" id="PF03109"/>
    </source>
</evidence>
<dbReference type="OrthoDB" id="765337at2759"/>
<dbReference type="GO" id="GO:0016020">
    <property type="term" value="C:membrane"/>
    <property type="evidence" value="ECO:0007669"/>
    <property type="project" value="GOC"/>
</dbReference>
<dbReference type="Proteomes" id="UP000652761">
    <property type="component" value="Unassembled WGS sequence"/>
</dbReference>
<accession>A0A843W1X0</accession>
<dbReference type="GO" id="GO:0046467">
    <property type="term" value="P:membrane lipid biosynthetic process"/>
    <property type="evidence" value="ECO:0007669"/>
    <property type="project" value="TreeGrafter"/>
</dbReference>
<name>A0A843W1X0_COLES</name>
<comment type="similarity">
    <text evidence="1">Belongs to the protein kinase superfamily. ADCK protein kinase family.</text>
</comment>
<keyword evidence="4" id="KW-1185">Reference proteome</keyword>
<sequence length="378" mass="43110">MFATALPKKVYETDPILDVKCEEQEQVVIYEADATLADEYEVEMRVWSELQDLHNGQAMPQNMLSEASSLVSDSCVCAESEIDDTWDPELFSLSAPPSVTLEAPVPYAPGDFHLVPATASTQHRRWPSSSHRASRDGYRLPHRRAPPPLLADLHRCAAELPWPVHRAVLHNGEKVVVKVQRPGLKRLFDIDLQNLKLVAEYFQRSETFGGPTRDWIGIYDECSKILYEEIDYINEGKNADRFRRDFRNIKWVRVPLVIWDYTSTKVLTLEYVPGPQAEWLLLLRKQRGRRPESTRVGPEAMARRCYSSSFNSDLQRPPSCLGGETLRRPSQVKGKRSCHPKVRGVINGCYFWSAAGDCRLEMKELSRSGISGSFLAWF</sequence>
<dbReference type="GO" id="GO:1901031">
    <property type="term" value="P:regulation of response to reactive oxygen species"/>
    <property type="evidence" value="ECO:0007669"/>
    <property type="project" value="TreeGrafter"/>
</dbReference>
<dbReference type="SUPFAM" id="SSF56112">
    <property type="entry name" value="Protein kinase-like (PK-like)"/>
    <property type="match status" value="1"/>
</dbReference>
<proteinExistence type="inferred from homology"/>
<evidence type="ECO:0000256" key="1">
    <source>
        <dbReference type="ARBA" id="ARBA00009670"/>
    </source>
</evidence>
<evidence type="ECO:0000313" key="4">
    <source>
        <dbReference type="Proteomes" id="UP000652761"/>
    </source>
</evidence>
<dbReference type="Pfam" id="PF03109">
    <property type="entry name" value="ABC1"/>
    <property type="match status" value="1"/>
</dbReference>
<dbReference type="PANTHER" id="PTHR10566:SF113">
    <property type="entry name" value="PROTEIN ACTIVITY OF BC1 COMPLEX KINASE 7, CHLOROPLASTIC"/>
    <property type="match status" value="1"/>
</dbReference>
<reference evidence="3" key="1">
    <citation type="submission" date="2017-07" db="EMBL/GenBank/DDBJ databases">
        <title>Taro Niue Genome Assembly and Annotation.</title>
        <authorList>
            <person name="Atibalentja N."/>
            <person name="Keating K."/>
            <person name="Fields C.J."/>
        </authorList>
    </citation>
    <scope>NUCLEOTIDE SEQUENCE</scope>
    <source>
        <strain evidence="3">Niue_2</strain>
        <tissue evidence="3">Leaf</tissue>
    </source>
</reference>
<dbReference type="InterPro" id="IPR050154">
    <property type="entry name" value="UbiB_kinase"/>
</dbReference>
<dbReference type="EMBL" id="NMUH01002287">
    <property type="protein sequence ID" value="MQL99054.1"/>
    <property type="molecule type" value="Genomic_DNA"/>
</dbReference>
<comment type="caution">
    <text evidence="3">The sequence shown here is derived from an EMBL/GenBank/DDBJ whole genome shotgun (WGS) entry which is preliminary data.</text>
</comment>
<protein>
    <recommendedName>
        <fullName evidence="2">ABC1 atypical kinase-like domain-containing protein</fullName>
    </recommendedName>
</protein>
<dbReference type="AlphaFoldDB" id="A0A843W1X0"/>
<organism evidence="3 4">
    <name type="scientific">Colocasia esculenta</name>
    <name type="common">Wild taro</name>
    <name type="synonym">Arum esculentum</name>
    <dbReference type="NCBI Taxonomy" id="4460"/>
    <lineage>
        <taxon>Eukaryota</taxon>
        <taxon>Viridiplantae</taxon>
        <taxon>Streptophyta</taxon>
        <taxon>Embryophyta</taxon>
        <taxon>Tracheophyta</taxon>
        <taxon>Spermatophyta</taxon>
        <taxon>Magnoliopsida</taxon>
        <taxon>Liliopsida</taxon>
        <taxon>Araceae</taxon>
        <taxon>Aroideae</taxon>
        <taxon>Colocasieae</taxon>
        <taxon>Colocasia</taxon>
    </lineage>
</organism>
<dbReference type="CDD" id="cd05121">
    <property type="entry name" value="ABC1_ADCK3-like"/>
    <property type="match status" value="1"/>
</dbReference>
<evidence type="ECO:0000313" key="3">
    <source>
        <dbReference type="EMBL" id="MQL99054.1"/>
    </source>
</evidence>
<dbReference type="PANTHER" id="PTHR10566">
    <property type="entry name" value="CHAPERONE-ACTIVITY OF BC1 COMPLEX CABC1 -RELATED"/>
    <property type="match status" value="1"/>
</dbReference>